<protein>
    <submittedName>
        <fullName evidence="2">Uncharacterized protein</fullName>
    </submittedName>
</protein>
<feature type="compositionally biased region" description="Polar residues" evidence="1">
    <location>
        <begin position="53"/>
        <end position="82"/>
    </location>
</feature>
<accession>A0AAU9NFC8</accession>
<comment type="caution">
    <text evidence="2">The sequence shown here is derived from an EMBL/GenBank/DDBJ whole genome shotgun (WGS) entry which is preliminary data.</text>
</comment>
<organism evidence="2 3">
    <name type="scientific">Lactuca virosa</name>
    <dbReference type="NCBI Taxonomy" id="75947"/>
    <lineage>
        <taxon>Eukaryota</taxon>
        <taxon>Viridiplantae</taxon>
        <taxon>Streptophyta</taxon>
        <taxon>Embryophyta</taxon>
        <taxon>Tracheophyta</taxon>
        <taxon>Spermatophyta</taxon>
        <taxon>Magnoliopsida</taxon>
        <taxon>eudicotyledons</taxon>
        <taxon>Gunneridae</taxon>
        <taxon>Pentapetalae</taxon>
        <taxon>asterids</taxon>
        <taxon>campanulids</taxon>
        <taxon>Asterales</taxon>
        <taxon>Asteraceae</taxon>
        <taxon>Cichorioideae</taxon>
        <taxon>Cichorieae</taxon>
        <taxon>Lactucinae</taxon>
        <taxon>Lactuca</taxon>
    </lineage>
</organism>
<dbReference type="AlphaFoldDB" id="A0AAU9NFC8"/>
<evidence type="ECO:0000256" key="1">
    <source>
        <dbReference type="SAM" id="MobiDB-lite"/>
    </source>
</evidence>
<feature type="region of interest" description="Disordered" evidence="1">
    <location>
        <begin position="1"/>
        <end position="92"/>
    </location>
</feature>
<evidence type="ECO:0000313" key="2">
    <source>
        <dbReference type="EMBL" id="CAH1436524.1"/>
    </source>
</evidence>
<dbReference type="Proteomes" id="UP001157418">
    <property type="component" value="Unassembled WGS sequence"/>
</dbReference>
<proteinExistence type="predicted"/>
<reference evidence="2 3" key="1">
    <citation type="submission" date="2022-01" db="EMBL/GenBank/DDBJ databases">
        <authorList>
            <person name="Xiong W."/>
            <person name="Schranz E."/>
        </authorList>
    </citation>
    <scope>NUCLEOTIDE SEQUENCE [LARGE SCALE GENOMIC DNA]</scope>
</reference>
<feature type="compositionally biased region" description="Polar residues" evidence="1">
    <location>
        <begin position="21"/>
        <end position="40"/>
    </location>
</feature>
<keyword evidence="3" id="KW-1185">Reference proteome</keyword>
<dbReference type="EMBL" id="CAKMRJ010004445">
    <property type="protein sequence ID" value="CAH1436524.1"/>
    <property type="molecule type" value="Genomic_DNA"/>
</dbReference>
<gene>
    <name evidence="2" type="ORF">LVIROSA_LOCUS22895</name>
</gene>
<evidence type="ECO:0000313" key="3">
    <source>
        <dbReference type="Proteomes" id="UP001157418"/>
    </source>
</evidence>
<name>A0AAU9NFC8_9ASTR</name>
<sequence>MTERPAPLQKPAPRVVVPKGSKSQAQLNAPQDDLSQSPMFSQPPLVGHRKQQPKPSQQINAANNRRSSPTVPISLTHDANGTTPPPPADRCHPYRTTCNRRLLSMATQQPSEIDELVS</sequence>